<dbReference type="Proteomes" id="UP000789920">
    <property type="component" value="Unassembled WGS sequence"/>
</dbReference>
<reference evidence="1" key="1">
    <citation type="submission" date="2021-06" db="EMBL/GenBank/DDBJ databases">
        <authorList>
            <person name="Kallberg Y."/>
            <person name="Tangrot J."/>
            <person name="Rosling A."/>
        </authorList>
    </citation>
    <scope>NUCLEOTIDE SEQUENCE</scope>
    <source>
        <strain evidence="1">MA461A</strain>
    </source>
</reference>
<organism evidence="1 2">
    <name type="scientific">Racocetra persica</name>
    <dbReference type="NCBI Taxonomy" id="160502"/>
    <lineage>
        <taxon>Eukaryota</taxon>
        <taxon>Fungi</taxon>
        <taxon>Fungi incertae sedis</taxon>
        <taxon>Mucoromycota</taxon>
        <taxon>Glomeromycotina</taxon>
        <taxon>Glomeromycetes</taxon>
        <taxon>Diversisporales</taxon>
        <taxon>Gigasporaceae</taxon>
        <taxon>Racocetra</taxon>
    </lineage>
</organism>
<evidence type="ECO:0000313" key="1">
    <source>
        <dbReference type="EMBL" id="CAG8817686.1"/>
    </source>
</evidence>
<gene>
    <name evidence="1" type="ORF">RPERSI_LOCUS24745</name>
</gene>
<dbReference type="EMBL" id="CAJVQC010080093">
    <property type="protein sequence ID" value="CAG8817686.1"/>
    <property type="molecule type" value="Genomic_DNA"/>
</dbReference>
<sequence>MEGMNILENCFDTEWVCNSNEAVKIRFVQPLSVSDYENDETKVKEFSPEFTYPIFGDKEQIFGYKNLSIKVAIVIPLLPLTNTLYYASGSLTTYFDVTYDRKVPLADNVVERIKEFIPN</sequence>
<comment type="caution">
    <text evidence="1">The sequence shown here is derived from an EMBL/GenBank/DDBJ whole genome shotgun (WGS) entry which is preliminary data.</text>
</comment>
<name>A0ACA9RZP7_9GLOM</name>
<evidence type="ECO:0000313" key="2">
    <source>
        <dbReference type="Proteomes" id="UP000789920"/>
    </source>
</evidence>
<feature type="non-terminal residue" evidence="1">
    <location>
        <position position="119"/>
    </location>
</feature>
<accession>A0ACA9RZP7</accession>
<proteinExistence type="predicted"/>
<protein>
    <submittedName>
        <fullName evidence="1">9437_t:CDS:1</fullName>
    </submittedName>
</protein>
<keyword evidence="2" id="KW-1185">Reference proteome</keyword>